<sequence>MTYPFSRFKIFYDLSKAKDVPKFISAKREKFENFCVIVFFNMLFLVMKFLLSQ</sequence>
<proteinExistence type="predicted"/>
<organism evidence="2 3">
    <name type="scientific">Campylobacter concisus UNSW3</name>
    <dbReference type="NCBI Taxonomy" id="1242966"/>
    <lineage>
        <taxon>Bacteria</taxon>
        <taxon>Pseudomonadati</taxon>
        <taxon>Campylobacterota</taxon>
        <taxon>Epsilonproteobacteria</taxon>
        <taxon>Campylobacterales</taxon>
        <taxon>Campylobacteraceae</taxon>
        <taxon>Campylobacter</taxon>
    </lineage>
</organism>
<comment type="caution">
    <text evidence="2">The sequence shown here is derived from an EMBL/GenBank/DDBJ whole genome shotgun (WGS) entry which is preliminary data.</text>
</comment>
<evidence type="ECO:0000313" key="3">
    <source>
        <dbReference type="Proteomes" id="UP000016636"/>
    </source>
</evidence>
<keyword evidence="1" id="KW-1133">Transmembrane helix</keyword>
<feature type="transmembrane region" description="Helical" evidence="1">
    <location>
        <begin position="31"/>
        <end position="51"/>
    </location>
</feature>
<gene>
    <name evidence="2" type="ORF">UNSW3_848</name>
</gene>
<dbReference type="AlphaFoldDB" id="U2GBT7"/>
<keyword evidence="1" id="KW-0812">Transmembrane</keyword>
<protein>
    <submittedName>
        <fullName evidence="2">Uncharacterized protein</fullName>
    </submittedName>
</protein>
<dbReference type="Proteomes" id="UP000016636">
    <property type="component" value="Unassembled WGS sequence"/>
</dbReference>
<dbReference type="PATRIC" id="fig|1242966.3.peg.392"/>
<reference evidence="2 3" key="1">
    <citation type="journal article" date="2013" name="BMC Genomics">
        <title>Comparative genomics of Campylobacter concisus isolates reveals genetic diversity and provides insights into disease association.</title>
        <authorList>
            <person name="Deshpande N.P."/>
            <person name="Kaakoush N.O."/>
            <person name="Wilkins M.R."/>
            <person name="Mitchell H.M."/>
        </authorList>
    </citation>
    <scope>NUCLEOTIDE SEQUENCE [LARGE SCALE GENOMIC DNA]</scope>
    <source>
        <strain evidence="2 3">UNSW3</strain>
    </source>
</reference>
<evidence type="ECO:0000256" key="1">
    <source>
        <dbReference type="SAM" id="Phobius"/>
    </source>
</evidence>
<dbReference type="EMBL" id="ANNE01000003">
    <property type="protein sequence ID" value="ERJ23473.1"/>
    <property type="molecule type" value="Genomic_DNA"/>
</dbReference>
<evidence type="ECO:0000313" key="2">
    <source>
        <dbReference type="EMBL" id="ERJ23473.1"/>
    </source>
</evidence>
<accession>U2GBT7</accession>
<keyword evidence="1" id="KW-0472">Membrane</keyword>
<name>U2GBT7_9BACT</name>